<name>A0A7W5ZJV0_9BACT</name>
<accession>A0A7W5ZJV0</accession>
<feature type="chain" id="PRO_5031365582" description="DUF5077 domain-containing protein" evidence="1">
    <location>
        <begin position="26"/>
        <end position="439"/>
    </location>
</feature>
<keyword evidence="4" id="KW-1185">Reference proteome</keyword>
<dbReference type="Pfam" id="PF11958">
    <property type="entry name" value="DUF3472"/>
    <property type="match status" value="1"/>
</dbReference>
<dbReference type="InterPro" id="IPR021862">
    <property type="entry name" value="DUF3472"/>
</dbReference>
<protein>
    <recommendedName>
        <fullName evidence="2">DUF5077 domain-containing protein</fullName>
    </recommendedName>
</protein>
<comment type="caution">
    <text evidence="3">The sequence shown here is derived from an EMBL/GenBank/DDBJ whole genome shotgun (WGS) entry which is preliminary data.</text>
</comment>
<keyword evidence="1" id="KW-0732">Signal</keyword>
<evidence type="ECO:0000313" key="4">
    <source>
        <dbReference type="Proteomes" id="UP000541352"/>
    </source>
</evidence>
<organism evidence="3 4">
    <name type="scientific">Runella defluvii</name>
    <dbReference type="NCBI Taxonomy" id="370973"/>
    <lineage>
        <taxon>Bacteria</taxon>
        <taxon>Pseudomonadati</taxon>
        <taxon>Bacteroidota</taxon>
        <taxon>Cytophagia</taxon>
        <taxon>Cytophagales</taxon>
        <taxon>Spirosomataceae</taxon>
        <taxon>Runella</taxon>
    </lineage>
</organism>
<dbReference type="PROSITE" id="PS51257">
    <property type="entry name" value="PROKAR_LIPOPROTEIN"/>
    <property type="match status" value="1"/>
</dbReference>
<dbReference type="AlphaFoldDB" id="A0A7W5ZJV0"/>
<dbReference type="Pfam" id="PF16871">
    <property type="entry name" value="DUF5077"/>
    <property type="match status" value="1"/>
</dbReference>
<feature type="signal peptide" evidence="1">
    <location>
        <begin position="1"/>
        <end position="25"/>
    </location>
</feature>
<proteinExistence type="predicted"/>
<feature type="domain" description="DUF5077" evidence="2">
    <location>
        <begin position="39"/>
        <end position="159"/>
    </location>
</feature>
<reference evidence="3 4" key="1">
    <citation type="submission" date="2020-08" db="EMBL/GenBank/DDBJ databases">
        <title>Genomic Encyclopedia of Type Strains, Phase IV (KMG-IV): sequencing the most valuable type-strain genomes for metagenomic binning, comparative biology and taxonomic classification.</title>
        <authorList>
            <person name="Goeker M."/>
        </authorList>
    </citation>
    <scope>NUCLEOTIDE SEQUENCE [LARGE SCALE GENOMIC DNA]</scope>
    <source>
        <strain evidence="3 4">DSM 17976</strain>
    </source>
</reference>
<sequence>MRQFCRFNLLLWAIFSCLSACTATSQVPAPFHETPSQIVPVGGNAWLLNSTDKNEKITNDGLVQWNQLSTICRTYVRVSQAGKLKLSATLKGGASESEVQFTVLGKPFQVKIVPTTTQEYAIGEWEISQAGYVAIDAQGMRRSGNNFGDLQQFTLSGSALGGGTIFVKNNTDNYFYWGRRGPSVHLRYTLPANQNIEWFYSELTVPEKEDVIGSYYMANGFGEGYFGMQVNSPTERRVLFSVWSPFSTDNPNAIPDDQKIVMLKKGADVYTGEFGNEGSGGQSYLKYPWKAGNTYRFLLQGKPTTDNYTSYTAYFFAPEENQWRLIASFKRPKTNTYLKSLYSFLENFTPDTGNQSRMALYGNQWVWTSQNQWIELTEAKFTGDATARKNYRKDYAGGLSKGAFFLKNCGFFNDFVPLDGTFQRNAAKSPPAINFSSLP</sequence>
<dbReference type="InterPro" id="IPR031712">
    <property type="entry name" value="DUF5077"/>
</dbReference>
<dbReference type="Proteomes" id="UP000541352">
    <property type="component" value="Unassembled WGS sequence"/>
</dbReference>
<dbReference type="EMBL" id="JACIBY010000002">
    <property type="protein sequence ID" value="MBB3837086.1"/>
    <property type="molecule type" value="Genomic_DNA"/>
</dbReference>
<evidence type="ECO:0000313" key="3">
    <source>
        <dbReference type="EMBL" id="MBB3837086.1"/>
    </source>
</evidence>
<evidence type="ECO:0000256" key="1">
    <source>
        <dbReference type="SAM" id="SignalP"/>
    </source>
</evidence>
<gene>
    <name evidence="3" type="ORF">FHS57_001080</name>
</gene>
<dbReference type="RefSeq" id="WP_183971852.1">
    <property type="nucleotide sequence ID" value="NZ_JACIBY010000002.1"/>
</dbReference>
<evidence type="ECO:0000259" key="2">
    <source>
        <dbReference type="Pfam" id="PF16871"/>
    </source>
</evidence>